<gene>
    <name evidence="1" type="ORF">ACI2I3_00665</name>
</gene>
<reference evidence="1 2" key="1">
    <citation type="submission" date="2024-11" db="EMBL/GenBank/DDBJ databases">
        <title>The Natural Products Discovery Center: Release of the First 8490 Sequenced Strains for Exploring Actinobacteria Biosynthetic Diversity.</title>
        <authorList>
            <person name="Kalkreuter E."/>
            <person name="Kautsar S.A."/>
            <person name="Yang D."/>
            <person name="Bader C.D."/>
            <person name="Teijaro C.N."/>
            <person name="Fluegel L."/>
            <person name="Davis C.M."/>
            <person name="Simpson J.R."/>
            <person name="Lauterbach L."/>
            <person name="Steele A.D."/>
            <person name="Gui C."/>
            <person name="Meng S."/>
            <person name="Li G."/>
            <person name="Viehrig K."/>
            <person name="Ye F."/>
            <person name="Su P."/>
            <person name="Kiefer A.F."/>
            <person name="Nichols A."/>
            <person name="Cepeda A.J."/>
            <person name="Yan W."/>
            <person name="Fan B."/>
            <person name="Jiang Y."/>
            <person name="Adhikari A."/>
            <person name="Zheng C.-J."/>
            <person name="Schuster L."/>
            <person name="Cowan T.M."/>
            <person name="Smanski M.J."/>
            <person name="Chevrette M.G."/>
            <person name="De Carvalho L.P.S."/>
            <person name="Shen B."/>
        </authorList>
    </citation>
    <scope>NUCLEOTIDE SEQUENCE [LARGE SCALE GENOMIC DNA]</scope>
    <source>
        <strain evidence="1 2">NPDC077433</strain>
    </source>
</reference>
<evidence type="ECO:0000313" key="2">
    <source>
        <dbReference type="Proteomes" id="UP001620234"/>
    </source>
</evidence>
<dbReference type="RefSeq" id="WP_404671691.1">
    <property type="nucleotide sequence ID" value="NZ_JBJDPD010000001.1"/>
</dbReference>
<accession>A0ABW8L4L7</accession>
<name>A0ABW8L4L7_9GAMM</name>
<organism evidence="1 2">
    <name type="scientific">Psychrobacter namhaensis</name>
    <dbReference type="NCBI Taxonomy" id="292734"/>
    <lineage>
        <taxon>Bacteria</taxon>
        <taxon>Pseudomonadati</taxon>
        <taxon>Pseudomonadota</taxon>
        <taxon>Gammaproteobacteria</taxon>
        <taxon>Moraxellales</taxon>
        <taxon>Moraxellaceae</taxon>
        <taxon>Psychrobacter</taxon>
    </lineage>
</organism>
<proteinExistence type="predicted"/>
<dbReference type="EMBL" id="JBJDPD010000001">
    <property type="protein sequence ID" value="MFK3999846.1"/>
    <property type="molecule type" value="Genomic_DNA"/>
</dbReference>
<dbReference type="Proteomes" id="UP001620234">
    <property type="component" value="Unassembled WGS sequence"/>
</dbReference>
<keyword evidence="2" id="KW-1185">Reference proteome</keyword>
<evidence type="ECO:0000313" key="1">
    <source>
        <dbReference type="EMBL" id="MFK3999846.1"/>
    </source>
</evidence>
<comment type="caution">
    <text evidence="1">The sequence shown here is derived from an EMBL/GenBank/DDBJ whole genome shotgun (WGS) entry which is preliminary data.</text>
</comment>
<protein>
    <submittedName>
        <fullName evidence="1">Uncharacterized protein</fullName>
    </submittedName>
</protein>
<sequence>MCELSNEQVFSNWQECNRENRQQGADYWHDFMSKRAKRGYKGAQAVVDKMDRLK</sequence>